<dbReference type="AlphaFoldDB" id="A0A833QU37"/>
<comment type="caution">
    <text evidence="2">The sequence shown here is derived from an EMBL/GenBank/DDBJ whole genome shotgun (WGS) entry which is preliminary data.</text>
</comment>
<sequence>MEGEATRPNTTATIRNHFSRMNGWNRYSHHYLGRRLTRTGVFLAFLIFSPLILPLFCVCFPFVCFVAVLLHLVLIKWRFQLGVRDRDKAGSIARCKEAVGSAEVRAGLLERYLEDQLGLVVDACFG</sequence>
<accession>A0A833QU37</accession>
<name>A0A833QU37_9POAL</name>
<keyword evidence="1" id="KW-0812">Transmembrane</keyword>
<keyword evidence="1" id="KW-0472">Membrane</keyword>
<dbReference type="PANTHER" id="PTHR36322">
    <property type="entry name" value="TRANSMEMBRANE PROTEIN"/>
    <property type="match status" value="1"/>
</dbReference>
<reference evidence="2" key="1">
    <citation type="submission" date="2020-01" db="EMBL/GenBank/DDBJ databases">
        <title>Genome sequence of Kobresia littledalei, the first chromosome-level genome in the family Cyperaceae.</title>
        <authorList>
            <person name="Qu G."/>
        </authorList>
    </citation>
    <scope>NUCLEOTIDE SEQUENCE</scope>
    <source>
        <strain evidence="2">C.B.Clarke</strain>
        <tissue evidence="2">Leaf</tissue>
    </source>
</reference>
<dbReference type="PANTHER" id="PTHR36322:SF3">
    <property type="entry name" value="TRANSMEMBRANE PROTEIN"/>
    <property type="match status" value="1"/>
</dbReference>
<gene>
    <name evidence="2" type="ORF">FCM35_KLT20809</name>
</gene>
<evidence type="ECO:0000256" key="1">
    <source>
        <dbReference type="SAM" id="Phobius"/>
    </source>
</evidence>
<dbReference type="EMBL" id="SWLB01000009">
    <property type="protein sequence ID" value="KAF3334205.1"/>
    <property type="molecule type" value="Genomic_DNA"/>
</dbReference>
<keyword evidence="3" id="KW-1185">Reference proteome</keyword>
<dbReference type="Proteomes" id="UP000623129">
    <property type="component" value="Unassembled WGS sequence"/>
</dbReference>
<keyword evidence="1" id="KW-1133">Transmembrane helix</keyword>
<organism evidence="2 3">
    <name type="scientific">Carex littledalei</name>
    <dbReference type="NCBI Taxonomy" id="544730"/>
    <lineage>
        <taxon>Eukaryota</taxon>
        <taxon>Viridiplantae</taxon>
        <taxon>Streptophyta</taxon>
        <taxon>Embryophyta</taxon>
        <taxon>Tracheophyta</taxon>
        <taxon>Spermatophyta</taxon>
        <taxon>Magnoliopsida</taxon>
        <taxon>Liliopsida</taxon>
        <taxon>Poales</taxon>
        <taxon>Cyperaceae</taxon>
        <taxon>Cyperoideae</taxon>
        <taxon>Cariceae</taxon>
        <taxon>Carex</taxon>
        <taxon>Carex subgen. Euthyceras</taxon>
    </lineage>
</organism>
<evidence type="ECO:0000313" key="2">
    <source>
        <dbReference type="EMBL" id="KAF3334205.1"/>
    </source>
</evidence>
<evidence type="ECO:0000313" key="3">
    <source>
        <dbReference type="Proteomes" id="UP000623129"/>
    </source>
</evidence>
<proteinExistence type="predicted"/>
<protein>
    <submittedName>
        <fullName evidence="2">Uncharacterized protein</fullName>
    </submittedName>
</protein>
<feature type="transmembrane region" description="Helical" evidence="1">
    <location>
        <begin position="41"/>
        <end position="74"/>
    </location>
</feature>